<gene>
    <name evidence="1" type="ORF">GA0070618_5130</name>
</gene>
<accession>A0A1C4ZEF0</accession>
<dbReference type="Gene3D" id="1.10.620.20">
    <property type="entry name" value="Ribonucleotide Reductase, subunit A"/>
    <property type="match status" value="1"/>
</dbReference>
<sequence length="252" mass="28201">MTLLRPDDLDADEVAYRIFQVTRDRTPWRIEDVLREGRFSDDPARAERAWRVASAGYYAEQAGLVAAATLAAETEDAPLRFSLALATADEARHADAFYRYAKLVGGEPADAQETMQPLDDGLTSLPYMGRALVHTMLEGLAADEFILLGEVFAGDPLGRLYHHVRRDEIRHIAIGLNFLARETRTPRGREEWAEHAQEWHDIGIGLTGLNEVAVALATHTGREPASVQAWFHRRHRARLAAAGIHIEFQEGR</sequence>
<dbReference type="InterPro" id="IPR012348">
    <property type="entry name" value="RNR-like"/>
</dbReference>
<dbReference type="EMBL" id="LT607413">
    <property type="protein sequence ID" value="SCF31254.1"/>
    <property type="molecule type" value="Genomic_DNA"/>
</dbReference>
<proteinExistence type="predicted"/>
<dbReference type="RefSeq" id="WP_088983880.1">
    <property type="nucleotide sequence ID" value="NZ_LT607413.1"/>
</dbReference>
<dbReference type="Proteomes" id="UP000198253">
    <property type="component" value="Chromosome I"/>
</dbReference>
<dbReference type="GO" id="GO:0016491">
    <property type="term" value="F:oxidoreductase activity"/>
    <property type="evidence" value="ECO:0007669"/>
    <property type="project" value="InterPro"/>
</dbReference>
<dbReference type="SUPFAM" id="SSF47240">
    <property type="entry name" value="Ferritin-like"/>
    <property type="match status" value="1"/>
</dbReference>
<evidence type="ECO:0008006" key="3">
    <source>
        <dbReference type="Google" id="ProtNLM"/>
    </source>
</evidence>
<dbReference type="CDD" id="cd00657">
    <property type="entry name" value="Ferritin_like"/>
    <property type="match status" value="1"/>
</dbReference>
<organism evidence="1 2">
    <name type="scientific">Micromonospora echinospora</name>
    <name type="common">Micromonospora purpurea</name>
    <dbReference type="NCBI Taxonomy" id="1877"/>
    <lineage>
        <taxon>Bacteria</taxon>
        <taxon>Bacillati</taxon>
        <taxon>Actinomycetota</taxon>
        <taxon>Actinomycetes</taxon>
        <taxon>Micromonosporales</taxon>
        <taxon>Micromonosporaceae</taxon>
        <taxon>Micromonospora</taxon>
    </lineage>
</organism>
<dbReference type="InParanoid" id="A0A1C4ZEF0"/>
<evidence type="ECO:0000313" key="1">
    <source>
        <dbReference type="EMBL" id="SCF31254.1"/>
    </source>
</evidence>
<reference evidence="2" key="1">
    <citation type="submission" date="2016-06" db="EMBL/GenBank/DDBJ databases">
        <authorList>
            <person name="Varghese N."/>
            <person name="Submissions Spin"/>
        </authorList>
    </citation>
    <scope>NUCLEOTIDE SEQUENCE [LARGE SCALE GENOMIC DNA]</scope>
    <source>
        <strain evidence="2">DSM 43816</strain>
    </source>
</reference>
<keyword evidence="2" id="KW-1185">Reference proteome</keyword>
<dbReference type="InterPro" id="IPR009078">
    <property type="entry name" value="Ferritin-like_SF"/>
</dbReference>
<name>A0A1C4ZEF0_MICEC</name>
<protein>
    <recommendedName>
        <fullName evidence="3">Ferritin-like domain-containing protein</fullName>
    </recommendedName>
</protein>
<dbReference type="AlphaFoldDB" id="A0A1C4ZEF0"/>
<dbReference type="OrthoDB" id="5500270at2"/>
<evidence type="ECO:0000313" key="2">
    <source>
        <dbReference type="Proteomes" id="UP000198253"/>
    </source>
</evidence>